<dbReference type="STRING" id="745277.Rahaq2_2768"/>
<keyword evidence="12" id="KW-1185">Reference proteome</keyword>
<evidence type="ECO:0000256" key="6">
    <source>
        <dbReference type="ARBA" id="ARBA00023136"/>
    </source>
</evidence>
<dbReference type="PROSITE" id="PS00543">
    <property type="entry name" value="HLYD_FAMILY"/>
    <property type="match status" value="1"/>
</dbReference>
<dbReference type="PRINTS" id="PR01490">
    <property type="entry name" value="RTXTOXIND"/>
</dbReference>
<evidence type="ECO:0000313" key="11">
    <source>
        <dbReference type="EMBL" id="AEX52603.1"/>
    </source>
</evidence>
<dbReference type="Pfam" id="PF26002">
    <property type="entry name" value="Beta-barrel_AprE"/>
    <property type="match status" value="1"/>
</dbReference>
<dbReference type="Gene3D" id="2.40.30.170">
    <property type="match status" value="1"/>
</dbReference>
<dbReference type="InterPro" id="IPR006144">
    <property type="entry name" value="Secretion_HlyD_CS"/>
</dbReference>
<feature type="domain" description="Multidrug resistance protein MdtA-like barrel-sandwich hybrid" evidence="9">
    <location>
        <begin position="94"/>
        <end position="310"/>
    </location>
</feature>
<sequence>MGCYLSKILFFQPVFLEHLNMLFRKEVNEHQQSHWAGKALLLAGWPLWIVTTLTALFLFALLIFLIFANYTRRINVSGEIITQPHSINLFSPEQGVVTKLYVDTGKPVKKGQPLYEIDVSRVTQAGNVSTTTLAAIKKQRQQIDSIIAQLEHNKQETLQNLQQQLDQYQKAHEVSQSMVDSAQEGLDAMKKSMQNYGAYQKKGLINTDQLNNQRYLFYQQQTSFQSLNTQAIQEALQMTNLRSELVTRAAEFDNQISQYGYQRNDLERQLAQADAKGSLLITAPTSGKISSLSVTPGQMVNAGDSLAQLVPASNSPFFLVAWLPNESVPYVKAGEHINIRYEAYPFEKYGQFPGKVESISSAPVSEQELNSYASAPRTANGTVSGPYYKVIVSLDKKAMDWHGETLNLSSGMKAESTLFLEKRPLYQWMLSPYYSMKKSVVGPINESR</sequence>
<feature type="domain" description="AprE-like beta-barrel" evidence="10">
    <location>
        <begin position="323"/>
        <end position="417"/>
    </location>
</feature>
<dbReference type="EMBL" id="CP003244">
    <property type="protein sequence ID" value="AEX52603.1"/>
    <property type="molecule type" value="Genomic_DNA"/>
</dbReference>
<keyword evidence="7" id="KW-0175">Coiled coil</keyword>
<dbReference type="SUPFAM" id="SSF111369">
    <property type="entry name" value="HlyD-like secretion proteins"/>
    <property type="match status" value="1"/>
</dbReference>
<evidence type="ECO:0000256" key="7">
    <source>
        <dbReference type="SAM" id="Coils"/>
    </source>
</evidence>
<evidence type="ECO:0000256" key="1">
    <source>
        <dbReference type="ARBA" id="ARBA00004167"/>
    </source>
</evidence>
<dbReference type="KEGG" id="raq:Rahaq2_2768"/>
<dbReference type="PANTHER" id="PTHR30386">
    <property type="entry name" value="MEMBRANE FUSION SUBUNIT OF EMRAB-TOLC MULTIDRUG EFFLUX PUMP"/>
    <property type="match status" value="1"/>
</dbReference>
<proteinExistence type="inferred from homology"/>
<keyword evidence="3" id="KW-0813">Transport</keyword>
<comment type="similarity">
    <text evidence="2">Belongs to the membrane fusion protein (MFP) (TC 8.A.1) family.</text>
</comment>
<dbReference type="GO" id="GO:0016020">
    <property type="term" value="C:membrane"/>
    <property type="evidence" value="ECO:0007669"/>
    <property type="project" value="UniProtKB-SubCell"/>
</dbReference>
<dbReference type="eggNOG" id="COG0845">
    <property type="taxonomic scope" value="Bacteria"/>
</dbReference>
<dbReference type="OrthoDB" id="9775513at2"/>
<feature type="coiled-coil region" evidence="7">
    <location>
        <begin position="133"/>
        <end position="178"/>
    </location>
</feature>
<evidence type="ECO:0000313" key="12">
    <source>
        <dbReference type="Proteomes" id="UP000009010"/>
    </source>
</evidence>
<dbReference type="SUPFAM" id="SSF51230">
    <property type="entry name" value="Single hybrid motif"/>
    <property type="match status" value="1"/>
</dbReference>
<dbReference type="Pfam" id="PF25917">
    <property type="entry name" value="BSH_RND"/>
    <property type="match status" value="1"/>
</dbReference>
<dbReference type="InterPro" id="IPR058982">
    <property type="entry name" value="Beta-barrel_AprE"/>
</dbReference>
<dbReference type="InterPro" id="IPR058625">
    <property type="entry name" value="MdtA-like_BSH"/>
</dbReference>
<dbReference type="Gene3D" id="2.40.50.100">
    <property type="match status" value="2"/>
</dbReference>
<keyword evidence="4 8" id="KW-0812">Transmembrane</keyword>
<evidence type="ECO:0000256" key="2">
    <source>
        <dbReference type="ARBA" id="ARBA00009477"/>
    </source>
</evidence>
<evidence type="ECO:0000259" key="9">
    <source>
        <dbReference type="Pfam" id="PF25917"/>
    </source>
</evidence>
<keyword evidence="6 8" id="KW-0472">Membrane</keyword>
<name>H2ISF5_RAHAC</name>
<keyword evidence="5 8" id="KW-1133">Transmembrane helix</keyword>
<dbReference type="HOGENOM" id="CLU_023976_4_0_6"/>
<organism evidence="11 12">
    <name type="scientific">Rahnella aquatilis (strain ATCC 33071 / DSM 4594 / JCM 1683 / NBRC 105701 / NCIMB 13365 / CIP 78.65)</name>
    <dbReference type="NCBI Taxonomy" id="745277"/>
    <lineage>
        <taxon>Bacteria</taxon>
        <taxon>Pseudomonadati</taxon>
        <taxon>Pseudomonadota</taxon>
        <taxon>Gammaproteobacteria</taxon>
        <taxon>Enterobacterales</taxon>
        <taxon>Yersiniaceae</taxon>
        <taxon>Rahnella</taxon>
    </lineage>
</organism>
<evidence type="ECO:0000256" key="4">
    <source>
        <dbReference type="ARBA" id="ARBA00022692"/>
    </source>
</evidence>
<dbReference type="Gene3D" id="1.10.287.470">
    <property type="entry name" value="Helix hairpin bin"/>
    <property type="match status" value="1"/>
</dbReference>
<dbReference type="GO" id="GO:0009306">
    <property type="term" value="P:protein secretion"/>
    <property type="evidence" value="ECO:0007669"/>
    <property type="project" value="InterPro"/>
</dbReference>
<evidence type="ECO:0000256" key="3">
    <source>
        <dbReference type="ARBA" id="ARBA00022448"/>
    </source>
</evidence>
<reference evidence="12" key="2">
    <citation type="submission" date="2012-01" db="EMBL/GenBank/DDBJ databases">
        <title>Complete sequence of chromosome of Rahnella aquatilis CIP 78.65.</title>
        <authorList>
            <person name="Lucas S."/>
            <person name="Han J."/>
            <person name="Lapidus A."/>
            <person name="Cheng J.-F."/>
            <person name="Goodwin L."/>
            <person name="Pitluck S."/>
            <person name="Peters L."/>
            <person name="Ovchinnikova G."/>
            <person name="Held B."/>
            <person name="Detter J.C."/>
            <person name="Han C."/>
            <person name="Tapia R."/>
            <person name="Land M."/>
            <person name="Hauser L."/>
            <person name="Kyrpides N."/>
            <person name="Ivanova N."/>
            <person name="Pagani I."/>
            <person name="Sobecky P."/>
            <person name="Martinez R."/>
            <person name="Woyke T."/>
        </authorList>
    </citation>
    <scope>NUCLEOTIDE SEQUENCE [LARGE SCALE GENOMIC DNA]</scope>
    <source>
        <strain evidence="12">ATCC 33071 / DSM 4594 / JCM 1683 / NBRC 105701 / NCIMB 13365 / CIP 78.65</strain>
    </source>
</reference>
<evidence type="ECO:0000256" key="5">
    <source>
        <dbReference type="ARBA" id="ARBA00022989"/>
    </source>
</evidence>
<dbReference type="PANTHER" id="PTHR30386:SF28">
    <property type="entry name" value="EXPORTED PROTEIN"/>
    <property type="match status" value="1"/>
</dbReference>
<reference evidence="11 12" key="1">
    <citation type="journal article" date="2012" name="J. Bacteriol.">
        <title>Complete Genome Sequence of Rahnella aquatilis CIP 78.65.</title>
        <authorList>
            <person name="Martinez R.J."/>
            <person name="Bruce D."/>
            <person name="Detter C."/>
            <person name="Goodwin L.A."/>
            <person name="Han J."/>
            <person name="Han C.S."/>
            <person name="Held B."/>
            <person name="Land M.L."/>
            <person name="Mikhailova N."/>
            <person name="Nolan M."/>
            <person name="Pennacchio L."/>
            <person name="Pitluck S."/>
            <person name="Tapia R."/>
            <person name="Woyke T."/>
            <person name="Sobecky P.A."/>
        </authorList>
    </citation>
    <scope>NUCLEOTIDE SEQUENCE [LARGE SCALE GENOMIC DNA]</scope>
    <source>
        <strain evidence="12">ATCC 33071 / DSM 4594 / JCM 1683 / NBRC 105701 / NCIMB 13365 / CIP 78.65</strain>
    </source>
</reference>
<dbReference type="InterPro" id="IPR011053">
    <property type="entry name" value="Single_hybrid_motif"/>
</dbReference>
<evidence type="ECO:0000256" key="8">
    <source>
        <dbReference type="SAM" id="Phobius"/>
    </source>
</evidence>
<dbReference type="InterPro" id="IPR050739">
    <property type="entry name" value="MFP"/>
</dbReference>
<gene>
    <name evidence="11" type="ordered locus">Rahaq2_2768</name>
</gene>
<dbReference type="PATRIC" id="fig|745277.3.peg.2648"/>
<feature type="transmembrane region" description="Helical" evidence="8">
    <location>
        <begin position="45"/>
        <end position="67"/>
    </location>
</feature>
<dbReference type="AlphaFoldDB" id="H2ISF5"/>
<dbReference type="Proteomes" id="UP000009010">
    <property type="component" value="Chromosome"/>
</dbReference>
<comment type="subcellular location">
    <subcellularLocation>
        <location evidence="1">Membrane</location>
        <topology evidence="1">Single-pass membrane protein</topology>
    </subcellularLocation>
</comment>
<evidence type="ECO:0000259" key="10">
    <source>
        <dbReference type="Pfam" id="PF26002"/>
    </source>
</evidence>
<accession>H2ISF5</accession>
<protein>
    <submittedName>
        <fullName evidence="11">Multidrug resistance efflux pump</fullName>
    </submittedName>
</protein>